<accession>A0A699RPQ0</accession>
<dbReference type="EMBL" id="BKCJ011095791">
    <property type="protein sequence ID" value="GFC84661.1"/>
    <property type="molecule type" value="Genomic_DNA"/>
</dbReference>
<gene>
    <name evidence="1" type="ORF">Tci_856631</name>
</gene>
<comment type="caution">
    <text evidence="1">The sequence shown here is derived from an EMBL/GenBank/DDBJ whole genome shotgun (WGS) entry which is preliminary data.</text>
</comment>
<protein>
    <submittedName>
        <fullName evidence="1">Retrovirus-related Pol polyprotein from transposon TNT 1-94</fullName>
    </submittedName>
</protein>
<organism evidence="1">
    <name type="scientific">Tanacetum cinerariifolium</name>
    <name type="common">Dalmatian daisy</name>
    <name type="synonym">Chrysanthemum cinerariifolium</name>
    <dbReference type="NCBI Taxonomy" id="118510"/>
    <lineage>
        <taxon>Eukaryota</taxon>
        <taxon>Viridiplantae</taxon>
        <taxon>Streptophyta</taxon>
        <taxon>Embryophyta</taxon>
        <taxon>Tracheophyta</taxon>
        <taxon>Spermatophyta</taxon>
        <taxon>Magnoliopsida</taxon>
        <taxon>eudicotyledons</taxon>
        <taxon>Gunneridae</taxon>
        <taxon>Pentapetalae</taxon>
        <taxon>asterids</taxon>
        <taxon>campanulids</taxon>
        <taxon>Asterales</taxon>
        <taxon>Asteraceae</taxon>
        <taxon>Asteroideae</taxon>
        <taxon>Anthemideae</taxon>
        <taxon>Anthemidinae</taxon>
        <taxon>Tanacetum</taxon>
    </lineage>
</organism>
<feature type="non-terminal residue" evidence="1">
    <location>
        <position position="55"/>
    </location>
</feature>
<dbReference type="AlphaFoldDB" id="A0A699RPQ0"/>
<reference evidence="1" key="1">
    <citation type="journal article" date="2019" name="Sci. Rep.">
        <title>Draft genome of Tanacetum cinerariifolium, the natural source of mosquito coil.</title>
        <authorList>
            <person name="Yamashiro T."/>
            <person name="Shiraishi A."/>
            <person name="Satake H."/>
            <person name="Nakayama K."/>
        </authorList>
    </citation>
    <scope>NUCLEOTIDE SEQUENCE</scope>
</reference>
<evidence type="ECO:0000313" key="1">
    <source>
        <dbReference type="EMBL" id="GFC84661.1"/>
    </source>
</evidence>
<sequence length="55" mass="6211">MSSLKKNHTWELVDQPPGQKLLSCKWLYKSKEGIEGISKTKVQSKAGRSKVYTTS</sequence>
<proteinExistence type="predicted"/>
<name>A0A699RPQ0_TANCI</name>